<evidence type="ECO:0000259" key="5">
    <source>
        <dbReference type="Pfam" id="PF01625"/>
    </source>
</evidence>
<evidence type="ECO:0000256" key="4">
    <source>
        <dbReference type="ARBA" id="ARBA00048782"/>
    </source>
</evidence>
<evidence type="ECO:0000256" key="1">
    <source>
        <dbReference type="ARBA" id="ARBA00012502"/>
    </source>
</evidence>
<organism evidence="6 7">
    <name type="scientific">Paenibacillus lignilyticus</name>
    <dbReference type="NCBI Taxonomy" id="1172615"/>
    <lineage>
        <taxon>Bacteria</taxon>
        <taxon>Bacillati</taxon>
        <taxon>Bacillota</taxon>
        <taxon>Bacilli</taxon>
        <taxon>Bacillales</taxon>
        <taxon>Paenibacillaceae</taxon>
        <taxon>Paenibacillus</taxon>
    </lineage>
</organism>
<dbReference type="PANTHER" id="PTHR42799">
    <property type="entry name" value="MITOCHONDRIAL PEPTIDE METHIONINE SULFOXIDE REDUCTASE"/>
    <property type="match status" value="1"/>
</dbReference>
<proteinExistence type="predicted"/>
<dbReference type="SUPFAM" id="SSF55068">
    <property type="entry name" value="Peptide methionine sulfoxide reductase"/>
    <property type="match status" value="1"/>
</dbReference>
<dbReference type="EMBL" id="JAGKSP010000019">
    <property type="protein sequence ID" value="MBP3966508.1"/>
    <property type="molecule type" value="Genomic_DNA"/>
</dbReference>
<dbReference type="PANTHER" id="PTHR42799:SF13">
    <property type="entry name" value="PEPTIDE METHIONINE SULFOXIDE REDUCTASE"/>
    <property type="match status" value="1"/>
</dbReference>
<dbReference type="InterPro" id="IPR036509">
    <property type="entry name" value="Met_Sox_Rdtase_MsrA_sf"/>
</dbReference>
<gene>
    <name evidence="6" type="ORF">I8J30_27820</name>
</gene>
<dbReference type="EC" id="1.8.4.11" evidence="1"/>
<comment type="caution">
    <text evidence="6">The sequence shown here is derived from an EMBL/GenBank/DDBJ whole genome shotgun (WGS) entry which is preliminary data.</text>
</comment>
<feature type="domain" description="Peptide methionine sulphoxide reductase MsrA" evidence="5">
    <location>
        <begin position="10"/>
        <end position="147"/>
    </location>
</feature>
<keyword evidence="7" id="KW-1185">Reference proteome</keyword>
<accession>A0ABS5CKW5</accession>
<evidence type="ECO:0000313" key="6">
    <source>
        <dbReference type="EMBL" id="MBP3966508.1"/>
    </source>
</evidence>
<dbReference type="InterPro" id="IPR002569">
    <property type="entry name" value="Met_Sox_Rdtase_MsrA_dom"/>
</dbReference>
<dbReference type="Proteomes" id="UP000673394">
    <property type="component" value="Unassembled WGS sequence"/>
</dbReference>
<protein>
    <recommendedName>
        <fullName evidence="1">peptide-methionine (S)-S-oxide reductase</fullName>
        <ecNumber evidence="1">1.8.4.11</ecNumber>
    </recommendedName>
</protein>
<evidence type="ECO:0000256" key="2">
    <source>
        <dbReference type="ARBA" id="ARBA00023002"/>
    </source>
</evidence>
<keyword evidence="2 6" id="KW-0560">Oxidoreductase</keyword>
<evidence type="ECO:0000313" key="7">
    <source>
        <dbReference type="Proteomes" id="UP000673394"/>
    </source>
</evidence>
<name>A0ABS5CKW5_9BACL</name>
<evidence type="ECO:0000256" key="3">
    <source>
        <dbReference type="ARBA" id="ARBA00047806"/>
    </source>
</evidence>
<dbReference type="Gene3D" id="3.30.1060.10">
    <property type="entry name" value="Peptide methionine sulphoxide reductase MsrA"/>
    <property type="match status" value="1"/>
</dbReference>
<reference evidence="6 7" key="1">
    <citation type="submission" date="2021-04" db="EMBL/GenBank/DDBJ databases">
        <title>Paenibacillus sp. DLE-14 whole genome sequence.</title>
        <authorList>
            <person name="Ham Y.J."/>
        </authorList>
    </citation>
    <scope>NUCLEOTIDE SEQUENCE [LARGE SCALE GENOMIC DNA]</scope>
    <source>
        <strain evidence="6 7">DLE-14</strain>
    </source>
</reference>
<comment type="catalytic activity">
    <reaction evidence="4">
        <text>[thioredoxin]-disulfide + L-methionine + H2O = L-methionine (S)-S-oxide + [thioredoxin]-dithiol</text>
        <dbReference type="Rhea" id="RHEA:19993"/>
        <dbReference type="Rhea" id="RHEA-COMP:10698"/>
        <dbReference type="Rhea" id="RHEA-COMP:10700"/>
        <dbReference type="ChEBI" id="CHEBI:15377"/>
        <dbReference type="ChEBI" id="CHEBI:29950"/>
        <dbReference type="ChEBI" id="CHEBI:50058"/>
        <dbReference type="ChEBI" id="CHEBI:57844"/>
        <dbReference type="ChEBI" id="CHEBI:58772"/>
        <dbReference type="EC" id="1.8.4.11"/>
    </reaction>
</comment>
<dbReference type="GO" id="GO:0008113">
    <property type="term" value="F:peptide-methionine (S)-S-oxide reductase activity"/>
    <property type="evidence" value="ECO:0007669"/>
    <property type="project" value="UniProtKB-EC"/>
</dbReference>
<dbReference type="Pfam" id="PF01625">
    <property type="entry name" value="PMSR"/>
    <property type="match status" value="1"/>
</dbReference>
<comment type="catalytic activity">
    <reaction evidence="3">
        <text>L-methionyl-[protein] + [thioredoxin]-disulfide + H2O = L-methionyl-(S)-S-oxide-[protein] + [thioredoxin]-dithiol</text>
        <dbReference type="Rhea" id="RHEA:14217"/>
        <dbReference type="Rhea" id="RHEA-COMP:10698"/>
        <dbReference type="Rhea" id="RHEA-COMP:10700"/>
        <dbReference type="Rhea" id="RHEA-COMP:12313"/>
        <dbReference type="Rhea" id="RHEA-COMP:12315"/>
        <dbReference type="ChEBI" id="CHEBI:15377"/>
        <dbReference type="ChEBI" id="CHEBI:16044"/>
        <dbReference type="ChEBI" id="CHEBI:29950"/>
        <dbReference type="ChEBI" id="CHEBI:44120"/>
        <dbReference type="ChEBI" id="CHEBI:50058"/>
        <dbReference type="EC" id="1.8.4.11"/>
    </reaction>
</comment>
<dbReference type="InterPro" id="IPR050162">
    <property type="entry name" value="MsrA_MetSO_reductase"/>
</dbReference>
<sequence length="213" mass="24446">MMNDNNTQMIALGMGCFWSPDALFGQLAGITRTRVGFAGGTTDNPPRSGHAGDHTEMVEIEFDPAVARLETILNLFWNNHNPANINNYRDRLYNSLILYRDEAQLSVIQEVMNNRGEQGKGVPETECMPYTVFYPAEDRHQKYFLKRYPDAIAKLRTLFPTEDELTRATLAARLNGIAKGFANMDQIIHEIRTWKISHEEQEEIIDLIKQIKW</sequence>